<feature type="chain" id="PRO_5032966598" evidence="1">
    <location>
        <begin position="34"/>
        <end position="904"/>
    </location>
</feature>
<dbReference type="InterPro" id="IPR001119">
    <property type="entry name" value="SLH_dom"/>
</dbReference>
<dbReference type="RefSeq" id="WP_185134799.1">
    <property type="nucleotide sequence ID" value="NZ_JACJVR010000018.1"/>
</dbReference>
<keyword evidence="4" id="KW-1185">Reference proteome</keyword>
<sequence>MALVTRGKSWVSLIVLFTLVWTGAIAAAPSASAASSTPFSDVAAGHWAEKHIAKLALQGMIKGNNGLFKPNDSLSRQEAVLMALRFMGLESKVDTKDVVAFPSTFTVDNYFKPYVNYAFKQKLIDMTEEFALADAEPKKAWGSSPATREWVARLLVRAIGKESEVAALSGKATSFADNASIDPALLGYVNVAVGKGLVNGADGNKFLPKGNLTRAAAATLFSRAESQAQTAFPGQVSGIWLAVSPEKLTLLQADGTTTTFAVTDGTLFSRADSEKLSAIDSLKVYGKALVIADADGNAAYAEQLDDTAQVKTVEGKLVVASSAKQEITLLIGEDVAQYSYNASNPPAVTDAENQTITLADLPANADVKLIVDAFSSSPKVLAVSLKSSAVSKSGAGTIAAVDATARTLQIKDATTSASETRTVSATATIQKDGTYVKLTELKVGDVISYDVKNGEVTGIVVTKSATSSTLSGFLFKIDKTEQTVQYTTAKGSGDIRLKLYADDVTVKIPNFSKPNLDNLYKDDAITMTLDANGKVTAIEVTNRSMSTMNGAVISSYDADSSILVVKDADGNAAAFTLNSATKYDLNGTTITKSSAVSYMAKGKKVNLGYSGTKLVYVSFVSKYTGTVVKNDTSAHELQLKLDDGSSVTVDYGTPNVEIYGKASASYTNVAKGDTVTVFLNSAQDMATSIIVNKTAQFDIVTLNAASRKIGVTDGAGTTTEWTLDSSVKIIGDNGKMADLDVFAPGHSLNATFEGKTLQSIQLVPVVFGKATAVDAASGTITIQTGTNAPVAISVGTSPIIMKNGSTLSSLSSVAAEDRVEVRKNESGDTVVTVVAGVSKVVWFADATNSILNFKKTTLTDDNVKVSASAYIHQGTSTISLGSLLSGDNVTVYILRNKAVEIVKA</sequence>
<feature type="domain" description="SLH" evidence="2">
    <location>
        <begin position="172"/>
        <end position="235"/>
    </location>
</feature>
<feature type="signal peptide" evidence="1">
    <location>
        <begin position="1"/>
        <end position="33"/>
    </location>
</feature>
<protein>
    <submittedName>
        <fullName evidence="3">S-layer homology domain-containing protein</fullName>
    </submittedName>
</protein>
<reference evidence="3 4" key="1">
    <citation type="submission" date="2020-08" db="EMBL/GenBank/DDBJ databases">
        <title>Cohnella phylogeny.</title>
        <authorList>
            <person name="Dunlap C."/>
        </authorList>
    </citation>
    <scope>NUCLEOTIDE SEQUENCE [LARGE SCALE GENOMIC DNA]</scope>
    <source>
        <strain evidence="3 4">DSM 25239</strain>
    </source>
</reference>
<keyword evidence="1" id="KW-0732">Signal</keyword>
<gene>
    <name evidence="3" type="ORF">H7B90_05205</name>
</gene>
<feature type="domain" description="SLH" evidence="2">
    <location>
        <begin position="35"/>
        <end position="97"/>
    </location>
</feature>
<dbReference type="PROSITE" id="PS51272">
    <property type="entry name" value="SLH"/>
    <property type="match status" value="2"/>
</dbReference>
<organism evidence="3 4">
    <name type="scientific">Cohnella xylanilytica</name>
    <dbReference type="NCBI Taxonomy" id="557555"/>
    <lineage>
        <taxon>Bacteria</taxon>
        <taxon>Bacillati</taxon>
        <taxon>Bacillota</taxon>
        <taxon>Bacilli</taxon>
        <taxon>Bacillales</taxon>
        <taxon>Paenibacillaceae</taxon>
        <taxon>Cohnella</taxon>
    </lineage>
</organism>
<proteinExistence type="predicted"/>
<dbReference type="AlphaFoldDB" id="A0A841TR76"/>
<evidence type="ECO:0000259" key="2">
    <source>
        <dbReference type="PROSITE" id="PS51272"/>
    </source>
</evidence>
<accession>A0A841TR76</accession>
<comment type="caution">
    <text evidence="3">The sequence shown here is derived from an EMBL/GenBank/DDBJ whole genome shotgun (WGS) entry which is preliminary data.</text>
</comment>
<evidence type="ECO:0000313" key="4">
    <source>
        <dbReference type="Proteomes" id="UP000553776"/>
    </source>
</evidence>
<evidence type="ECO:0000313" key="3">
    <source>
        <dbReference type="EMBL" id="MBB6690796.1"/>
    </source>
</evidence>
<dbReference type="EMBL" id="JACJVR010000018">
    <property type="protein sequence ID" value="MBB6690796.1"/>
    <property type="molecule type" value="Genomic_DNA"/>
</dbReference>
<name>A0A841TR76_9BACL</name>
<dbReference type="Pfam" id="PF00395">
    <property type="entry name" value="SLH"/>
    <property type="match status" value="2"/>
</dbReference>
<evidence type="ECO:0000256" key="1">
    <source>
        <dbReference type="SAM" id="SignalP"/>
    </source>
</evidence>
<dbReference type="Proteomes" id="UP000553776">
    <property type="component" value="Unassembled WGS sequence"/>
</dbReference>